<dbReference type="AlphaFoldDB" id="A0A2K3PMS6"/>
<sequence>MKQEAEAKHEFVEKVPDLEIPPVAILPTDSKVLMNEQSMDQQMKTQQSDAEIDITAKHSLENNDIEISVEEGTTLTIAMEDINNLMEEDPLLALVALENLLTGQVSISSVRVLLQELKTLMDSSSDLDHLVSNQESKSKLISLLHQLNQHQGMLTSDEKDFVEKVQNFFNDNIIKHTTSQQLLKKYNQVLDSKTDLMNKLRSAKSAQTDIDRETSTTNAQIHELSLQTDELRKKLADLENQIEGLKLVANTRDVQKMKLKVECSELAQQSKELLSALASLEVNIREAERARNLAKEGFANLKSSFPRL</sequence>
<dbReference type="Proteomes" id="UP000236291">
    <property type="component" value="Unassembled WGS sequence"/>
</dbReference>
<reference evidence="2 3" key="2">
    <citation type="journal article" date="2017" name="Front. Plant Sci.">
        <title>Gene Classification and Mining of Molecular Markers Useful in Red Clover (Trifolium pratense) Breeding.</title>
        <authorList>
            <person name="Istvanek J."/>
            <person name="Dluhosova J."/>
            <person name="Dluhos P."/>
            <person name="Patkova L."/>
            <person name="Nedelnik J."/>
            <person name="Repkova J."/>
        </authorList>
    </citation>
    <scope>NUCLEOTIDE SEQUENCE [LARGE SCALE GENOMIC DNA]</scope>
    <source>
        <strain evidence="3">cv. Tatra</strain>
        <tissue evidence="2">Young leaves</tissue>
    </source>
</reference>
<protein>
    <submittedName>
        <fullName evidence="2">Uncharacterized protein</fullName>
    </submittedName>
</protein>
<dbReference type="ExpressionAtlas" id="A0A2K3PMS6">
    <property type="expression patterns" value="baseline"/>
</dbReference>
<accession>A0A2K3PMS6</accession>
<organism evidence="2 3">
    <name type="scientific">Trifolium pratense</name>
    <name type="common">Red clover</name>
    <dbReference type="NCBI Taxonomy" id="57577"/>
    <lineage>
        <taxon>Eukaryota</taxon>
        <taxon>Viridiplantae</taxon>
        <taxon>Streptophyta</taxon>
        <taxon>Embryophyta</taxon>
        <taxon>Tracheophyta</taxon>
        <taxon>Spermatophyta</taxon>
        <taxon>Magnoliopsida</taxon>
        <taxon>eudicotyledons</taxon>
        <taxon>Gunneridae</taxon>
        <taxon>Pentapetalae</taxon>
        <taxon>rosids</taxon>
        <taxon>fabids</taxon>
        <taxon>Fabales</taxon>
        <taxon>Fabaceae</taxon>
        <taxon>Papilionoideae</taxon>
        <taxon>50 kb inversion clade</taxon>
        <taxon>NPAAA clade</taxon>
        <taxon>Hologalegina</taxon>
        <taxon>IRL clade</taxon>
        <taxon>Trifolieae</taxon>
        <taxon>Trifolium</taxon>
    </lineage>
</organism>
<proteinExistence type="predicted"/>
<evidence type="ECO:0000313" key="3">
    <source>
        <dbReference type="Proteomes" id="UP000236291"/>
    </source>
</evidence>
<comment type="caution">
    <text evidence="2">The sequence shown here is derived from an EMBL/GenBank/DDBJ whole genome shotgun (WGS) entry which is preliminary data.</text>
</comment>
<gene>
    <name evidence="2" type="ORF">L195_g013302</name>
</gene>
<feature type="coiled-coil region" evidence="1">
    <location>
        <begin position="221"/>
        <end position="297"/>
    </location>
</feature>
<name>A0A2K3PMS6_TRIPR</name>
<evidence type="ECO:0000256" key="1">
    <source>
        <dbReference type="SAM" id="Coils"/>
    </source>
</evidence>
<keyword evidence="1" id="KW-0175">Coiled coil</keyword>
<evidence type="ECO:0000313" key="2">
    <source>
        <dbReference type="EMBL" id="PNY16578.1"/>
    </source>
</evidence>
<dbReference type="EMBL" id="ASHM01008641">
    <property type="protein sequence ID" value="PNY16578.1"/>
    <property type="molecule type" value="Genomic_DNA"/>
</dbReference>
<reference evidence="2 3" key="1">
    <citation type="journal article" date="2014" name="Am. J. Bot.">
        <title>Genome assembly and annotation for red clover (Trifolium pratense; Fabaceae).</title>
        <authorList>
            <person name="Istvanek J."/>
            <person name="Jaros M."/>
            <person name="Krenek A."/>
            <person name="Repkova J."/>
        </authorList>
    </citation>
    <scope>NUCLEOTIDE SEQUENCE [LARGE SCALE GENOMIC DNA]</scope>
    <source>
        <strain evidence="3">cv. Tatra</strain>
        <tissue evidence="2">Young leaves</tissue>
    </source>
</reference>